<organism evidence="2 3">
    <name type="scientific">Coleophoma crateriformis</name>
    <dbReference type="NCBI Taxonomy" id="565419"/>
    <lineage>
        <taxon>Eukaryota</taxon>
        <taxon>Fungi</taxon>
        <taxon>Dikarya</taxon>
        <taxon>Ascomycota</taxon>
        <taxon>Pezizomycotina</taxon>
        <taxon>Leotiomycetes</taxon>
        <taxon>Helotiales</taxon>
        <taxon>Dermateaceae</taxon>
        <taxon>Coleophoma</taxon>
    </lineage>
</organism>
<gene>
    <name evidence="2" type="ORF">BP5796_08193</name>
</gene>
<sequence>MQQDRPRPPQTLPRTCAARPAVIGWRGRGAAPLPPNRLHKASSTDLVRRAQSTSHQSALQNSDGDGRRADLAGSRSHVMRAGSASPGRHGLWIGVRGLCDRESGCVVCAWENSWADLDAGWRLTHGLGTWVA</sequence>
<keyword evidence="3" id="KW-1185">Reference proteome</keyword>
<evidence type="ECO:0000256" key="1">
    <source>
        <dbReference type="SAM" id="MobiDB-lite"/>
    </source>
</evidence>
<comment type="caution">
    <text evidence="2">The sequence shown here is derived from an EMBL/GenBank/DDBJ whole genome shotgun (WGS) entry which is preliminary data.</text>
</comment>
<dbReference type="Proteomes" id="UP000256328">
    <property type="component" value="Unassembled WGS sequence"/>
</dbReference>
<reference evidence="2 3" key="1">
    <citation type="journal article" date="2018" name="IMA Fungus">
        <title>IMA Genome-F 9: Draft genome sequence of Annulohypoxylon stygium, Aspergillus mulundensis, Berkeleyomyces basicola (syn. Thielaviopsis basicola), Ceratocystis smalleyi, two Cercospora beticola strains, Coleophoma cylindrospora, Fusarium fracticaudum, Phialophora cf. hyalina, and Morchella septimelata.</title>
        <authorList>
            <person name="Wingfield B.D."/>
            <person name="Bills G.F."/>
            <person name="Dong Y."/>
            <person name="Huang W."/>
            <person name="Nel W.J."/>
            <person name="Swalarsk-Parry B.S."/>
            <person name="Vaghefi N."/>
            <person name="Wilken P.M."/>
            <person name="An Z."/>
            <person name="de Beer Z.W."/>
            <person name="De Vos L."/>
            <person name="Chen L."/>
            <person name="Duong T.A."/>
            <person name="Gao Y."/>
            <person name="Hammerbacher A."/>
            <person name="Kikkert J.R."/>
            <person name="Li Y."/>
            <person name="Li H."/>
            <person name="Li K."/>
            <person name="Li Q."/>
            <person name="Liu X."/>
            <person name="Ma X."/>
            <person name="Naidoo K."/>
            <person name="Pethybridge S.J."/>
            <person name="Sun J."/>
            <person name="Steenkamp E.T."/>
            <person name="van der Nest M.A."/>
            <person name="van Wyk S."/>
            <person name="Wingfield M.J."/>
            <person name="Xiong C."/>
            <person name="Yue Q."/>
            <person name="Zhang X."/>
        </authorList>
    </citation>
    <scope>NUCLEOTIDE SEQUENCE [LARGE SCALE GENOMIC DNA]</scope>
    <source>
        <strain evidence="2 3">BP5796</strain>
    </source>
</reference>
<feature type="region of interest" description="Disordered" evidence="1">
    <location>
        <begin position="1"/>
        <end position="87"/>
    </location>
</feature>
<dbReference type="EMBL" id="PDLN01000011">
    <property type="protein sequence ID" value="RDW72159.1"/>
    <property type="molecule type" value="Genomic_DNA"/>
</dbReference>
<dbReference type="AlphaFoldDB" id="A0A3D8RDN4"/>
<feature type="compositionally biased region" description="Polar residues" evidence="1">
    <location>
        <begin position="41"/>
        <end position="63"/>
    </location>
</feature>
<name>A0A3D8RDN4_9HELO</name>
<evidence type="ECO:0000313" key="2">
    <source>
        <dbReference type="EMBL" id="RDW72159.1"/>
    </source>
</evidence>
<evidence type="ECO:0000313" key="3">
    <source>
        <dbReference type="Proteomes" id="UP000256328"/>
    </source>
</evidence>
<proteinExistence type="predicted"/>
<protein>
    <submittedName>
        <fullName evidence="2">Uncharacterized protein</fullName>
    </submittedName>
</protein>
<accession>A0A3D8RDN4</accession>